<sequence>MFRHTAKSLFPSYLHPTNTLPLVAIVCLKREIKTTKHVVLTLKEKLGIIEALNNGSSGSYMSMKYNVGLSTICDIKIKDDIITKFTQRSIPEDGSLECNVIQKT</sequence>
<evidence type="ECO:0000313" key="3">
    <source>
        <dbReference type="Proteomes" id="UP000031668"/>
    </source>
</evidence>
<feature type="domain" description="HTH psq-type" evidence="1">
    <location>
        <begin position="36"/>
        <end position="80"/>
    </location>
</feature>
<dbReference type="GO" id="GO:0003677">
    <property type="term" value="F:DNA binding"/>
    <property type="evidence" value="ECO:0007669"/>
    <property type="project" value="InterPro"/>
</dbReference>
<evidence type="ECO:0000259" key="1">
    <source>
        <dbReference type="Pfam" id="PF04218"/>
    </source>
</evidence>
<protein>
    <recommendedName>
        <fullName evidence="1">HTH psq-type domain-containing protein</fullName>
    </recommendedName>
</protein>
<dbReference type="Pfam" id="PF04218">
    <property type="entry name" value="CENP-B_N"/>
    <property type="match status" value="1"/>
</dbReference>
<gene>
    <name evidence="2" type="ORF">RF11_04655</name>
</gene>
<dbReference type="EMBL" id="JWZT01000525">
    <property type="protein sequence ID" value="KII74134.1"/>
    <property type="molecule type" value="Genomic_DNA"/>
</dbReference>
<proteinExistence type="predicted"/>
<dbReference type="InterPro" id="IPR007889">
    <property type="entry name" value="HTH_Psq"/>
</dbReference>
<dbReference type="SUPFAM" id="SSF46689">
    <property type="entry name" value="Homeodomain-like"/>
    <property type="match status" value="1"/>
</dbReference>
<reference evidence="2 3" key="1">
    <citation type="journal article" date="2014" name="Genome Biol. Evol.">
        <title>The genome of the myxosporean Thelohanellus kitauei shows adaptations to nutrient acquisition within its fish host.</title>
        <authorList>
            <person name="Yang Y."/>
            <person name="Xiong J."/>
            <person name="Zhou Z."/>
            <person name="Huo F."/>
            <person name="Miao W."/>
            <person name="Ran C."/>
            <person name="Liu Y."/>
            <person name="Zhang J."/>
            <person name="Feng J."/>
            <person name="Wang M."/>
            <person name="Wang M."/>
            <person name="Wang L."/>
            <person name="Yao B."/>
        </authorList>
    </citation>
    <scope>NUCLEOTIDE SEQUENCE [LARGE SCALE GENOMIC DNA]</scope>
    <source>
        <strain evidence="2">Wuqing</strain>
    </source>
</reference>
<accession>A0A0C2J8N5</accession>
<dbReference type="AlphaFoldDB" id="A0A0C2J8N5"/>
<dbReference type="OrthoDB" id="125347at2759"/>
<comment type="caution">
    <text evidence="2">The sequence shown here is derived from an EMBL/GenBank/DDBJ whole genome shotgun (WGS) entry which is preliminary data.</text>
</comment>
<dbReference type="InterPro" id="IPR009057">
    <property type="entry name" value="Homeodomain-like_sf"/>
</dbReference>
<keyword evidence="3" id="KW-1185">Reference proteome</keyword>
<evidence type="ECO:0000313" key="2">
    <source>
        <dbReference type="EMBL" id="KII74134.1"/>
    </source>
</evidence>
<organism evidence="2 3">
    <name type="scientific">Thelohanellus kitauei</name>
    <name type="common">Myxosporean</name>
    <dbReference type="NCBI Taxonomy" id="669202"/>
    <lineage>
        <taxon>Eukaryota</taxon>
        <taxon>Metazoa</taxon>
        <taxon>Cnidaria</taxon>
        <taxon>Myxozoa</taxon>
        <taxon>Myxosporea</taxon>
        <taxon>Bivalvulida</taxon>
        <taxon>Platysporina</taxon>
        <taxon>Myxobolidae</taxon>
        <taxon>Thelohanellus</taxon>
    </lineage>
</organism>
<name>A0A0C2J8N5_THEKT</name>
<dbReference type="Proteomes" id="UP000031668">
    <property type="component" value="Unassembled WGS sequence"/>
</dbReference>